<reference evidence="8 9" key="1">
    <citation type="submission" date="2023-09" db="EMBL/GenBank/DDBJ databases">
        <authorList>
            <person name="Rey-Velasco X."/>
        </authorList>
    </citation>
    <scope>NUCLEOTIDE SEQUENCE [LARGE SCALE GENOMIC DNA]</scope>
    <source>
        <strain evidence="8 9">W335</strain>
    </source>
</reference>
<dbReference type="InterPro" id="IPR023562">
    <property type="entry name" value="ClpP/TepA"/>
</dbReference>
<accession>A0ABU3C0L5</accession>
<dbReference type="PANTHER" id="PTHR10381">
    <property type="entry name" value="ATP-DEPENDENT CLP PROTEASE PROTEOLYTIC SUBUNIT"/>
    <property type="match status" value="1"/>
</dbReference>
<keyword evidence="4 8" id="KW-0378">Hydrolase</keyword>
<dbReference type="Pfam" id="PF00574">
    <property type="entry name" value="CLP_protease"/>
    <property type="match status" value="1"/>
</dbReference>
<keyword evidence="5" id="KW-0720">Serine protease</keyword>
<evidence type="ECO:0000256" key="4">
    <source>
        <dbReference type="ARBA" id="ARBA00022801"/>
    </source>
</evidence>
<keyword evidence="9" id="KW-1185">Reference proteome</keyword>
<evidence type="ECO:0000313" key="8">
    <source>
        <dbReference type="EMBL" id="MDT0635095.1"/>
    </source>
</evidence>
<proteinExistence type="inferred from homology"/>
<dbReference type="PRINTS" id="PR00127">
    <property type="entry name" value="CLPPROTEASEP"/>
</dbReference>
<evidence type="ECO:0000256" key="5">
    <source>
        <dbReference type="ARBA" id="ARBA00022825"/>
    </source>
</evidence>
<organism evidence="8 9">
    <name type="scientific">Spectribacter hydrogenoxidans</name>
    <dbReference type="NCBI Taxonomy" id="3075608"/>
    <lineage>
        <taxon>Bacteria</taxon>
        <taxon>Pseudomonadati</taxon>
        <taxon>Pseudomonadota</taxon>
        <taxon>Gammaproteobacteria</taxon>
        <taxon>Salinisphaerales</taxon>
        <taxon>Salinisphaeraceae</taxon>
        <taxon>Spectribacter</taxon>
    </lineage>
</organism>
<dbReference type="SUPFAM" id="SSF52096">
    <property type="entry name" value="ClpP/crotonase"/>
    <property type="match status" value="1"/>
</dbReference>
<evidence type="ECO:0000256" key="2">
    <source>
        <dbReference type="ARBA" id="ARBA00022490"/>
    </source>
</evidence>
<evidence type="ECO:0000256" key="7">
    <source>
        <dbReference type="SAM" id="MobiDB-lite"/>
    </source>
</evidence>
<dbReference type="CDD" id="cd07016">
    <property type="entry name" value="S14_ClpP_1"/>
    <property type="match status" value="1"/>
</dbReference>
<dbReference type="InterPro" id="IPR029045">
    <property type="entry name" value="ClpP/crotonase-like_dom_sf"/>
</dbReference>
<dbReference type="GO" id="GO:0006508">
    <property type="term" value="P:proteolysis"/>
    <property type="evidence" value="ECO:0007669"/>
    <property type="project" value="UniProtKB-KW"/>
</dbReference>
<comment type="similarity">
    <text evidence="1 6">Belongs to the peptidase S14 family.</text>
</comment>
<keyword evidence="2" id="KW-0963">Cytoplasm</keyword>
<dbReference type="Gene3D" id="3.90.226.10">
    <property type="entry name" value="2-enoyl-CoA Hydratase, Chain A, domain 1"/>
    <property type="match status" value="1"/>
</dbReference>
<comment type="caution">
    <text evidence="8">The sequence shown here is derived from an EMBL/GenBank/DDBJ whole genome shotgun (WGS) entry which is preliminary data.</text>
</comment>
<evidence type="ECO:0000256" key="6">
    <source>
        <dbReference type="RuleBase" id="RU003567"/>
    </source>
</evidence>
<dbReference type="EMBL" id="JAVRIB010000008">
    <property type="protein sequence ID" value="MDT0635095.1"/>
    <property type="molecule type" value="Genomic_DNA"/>
</dbReference>
<dbReference type="NCBIfam" id="NF045542">
    <property type="entry name" value="Clp_rel_HeadMat"/>
    <property type="match status" value="1"/>
</dbReference>
<feature type="compositionally biased region" description="Polar residues" evidence="7">
    <location>
        <begin position="227"/>
        <end position="243"/>
    </location>
</feature>
<evidence type="ECO:0000313" key="9">
    <source>
        <dbReference type="Proteomes" id="UP001251857"/>
    </source>
</evidence>
<feature type="region of interest" description="Disordered" evidence="7">
    <location>
        <begin position="222"/>
        <end position="280"/>
    </location>
</feature>
<sequence length="736" mass="78703">MTKKATTDASAPNPFEVRAALEDGTAEILIYGDIGESIFGKTVAARELVQQLQDIEADEILVRINSYGGSVADGTAIYNALRRHPADITVSIDGVAVSIASLIAMAGDTIDMAENALFMMHAPWGLSVGNAKKMRKTADLLDKFADAMVSAYTRVVGNDREDEIRDLLYDGEDHWYTAEEAEEMSFVTRVTDALPLAAHAGLDLQALYDRFQVPAAAAALTPKEAPMTTSTKGRTANRPNKTDPNAAGNTPPADQPKATGTDPAPTPAQPSAGGQPSDPDAIRAEARQQALADERERREEISAIFQPFAHVEGVAELERTCMADTELPVSEAQNKLLRKIGEGSEPLGGAQHGNAGSLLMGESSEAKQIRGMSEALLARTGAKNDDGTPFAHDGSNPWRGLRLHEVARACLERAGVNVRGQNPEEFVGKALSTRPLGAGQTRSDFPIILENTMHKLVLLGFQSITPSYPAFTKIGDVSDFREWRRLVPGLMGNLGTVNEAGEYQNKNLPDADRESIAVERRGNIINISIETIVNDDLGYIQDMAMGMGMTGQRTIDRTVYALLAMNGGDGPKLADGNNLFTTGRGNKASSGGAPSVETLVAGADAMAAQTAPGEDAEPLDIQPRVSVAGTGVARDIGVVVNSNFDPDASNKLQRANKARNLVEDVVGSPRITGTRWYMFADPLIAPVIEVVFLNGQREPRITEEENFRTSGMAWKVELPHQAGAIDYRGGYTNAGG</sequence>
<dbReference type="Proteomes" id="UP001251857">
    <property type="component" value="Unassembled WGS sequence"/>
</dbReference>
<evidence type="ECO:0000256" key="3">
    <source>
        <dbReference type="ARBA" id="ARBA00022670"/>
    </source>
</evidence>
<dbReference type="NCBIfam" id="NF045540">
    <property type="entry name" value="scaf_prot_MCP1"/>
    <property type="match status" value="1"/>
</dbReference>
<dbReference type="GO" id="GO:0004252">
    <property type="term" value="F:serine-type endopeptidase activity"/>
    <property type="evidence" value="ECO:0007669"/>
    <property type="project" value="UniProtKB-EC"/>
</dbReference>
<dbReference type="PANTHER" id="PTHR10381:SF70">
    <property type="entry name" value="ATP-DEPENDENT CLP PROTEASE PROTEOLYTIC SUBUNIT"/>
    <property type="match status" value="1"/>
</dbReference>
<name>A0ABU3C0L5_9GAMM</name>
<dbReference type="InterPro" id="IPR001907">
    <property type="entry name" value="ClpP"/>
</dbReference>
<dbReference type="RefSeq" id="WP_311652948.1">
    <property type="nucleotide sequence ID" value="NZ_JAVRIB010000008.1"/>
</dbReference>
<evidence type="ECO:0000256" key="1">
    <source>
        <dbReference type="ARBA" id="ARBA00007039"/>
    </source>
</evidence>
<keyword evidence="3 8" id="KW-0645">Protease</keyword>
<gene>
    <name evidence="8" type="ORF">RM532_08995</name>
</gene>
<dbReference type="Pfam" id="PF25209">
    <property type="entry name" value="Phage_capsid_4"/>
    <property type="match status" value="1"/>
</dbReference>
<protein>
    <recommendedName>
        <fullName evidence="6">ATP-dependent Clp protease proteolytic subunit</fullName>
    </recommendedName>
</protein>